<evidence type="ECO:0000313" key="2">
    <source>
        <dbReference type="EMBL" id="KNZ50477.1"/>
    </source>
</evidence>
<dbReference type="Gene3D" id="1.25.10.10">
    <property type="entry name" value="Leucine-rich Repeat Variant"/>
    <property type="match status" value="1"/>
</dbReference>
<evidence type="ECO:0008006" key="4">
    <source>
        <dbReference type="Google" id="ProtNLM"/>
    </source>
</evidence>
<dbReference type="OrthoDB" id="10252227at2759"/>
<dbReference type="InterPro" id="IPR016024">
    <property type="entry name" value="ARM-type_fold"/>
</dbReference>
<feature type="compositionally biased region" description="Polar residues" evidence="1">
    <location>
        <begin position="87"/>
        <end position="98"/>
    </location>
</feature>
<dbReference type="GO" id="GO:0016887">
    <property type="term" value="F:ATP hydrolysis activity"/>
    <property type="evidence" value="ECO:0007669"/>
    <property type="project" value="InterPro"/>
</dbReference>
<keyword evidence="3" id="KW-1185">Reference proteome</keyword>
<sequence length="555" mass="60793">MSLQSLEGLSARERNALKRKRKAYSKGNAVPSSSSVSSSAHVSMSTIPPNATEPMQTSKFRIVEPASTSDDPHARVAVPAPLPMHHSASQAAAHNENQFADPKAAPRAESTTSNKVIIDPGATAKARRAALGQSGSSSGGEINAVAPSQSSCSPLSYKGSEWPFTSFVEILMIDLFSSQWEYRHGAALSLIPLLKIQGSGAAKSVGATRSRNSEQHQLWMEDIGLRLICLLSLDRFGDYVGDQVIAPVRETAAQAISLVGRWLEPRGVQHILSIFHQMVEQKNVSSHPPRGYAWQVRHAGLLGMKYLVAVKNDMLRTSPKSDPDELLMKPQIEDPTMKPDVTPKPNDHMEEAKPDLALNPDSMNDVDVKPTLNLEDHSKYGDSSGQQHMSDGKSLPDFPSRGHPGALLLIITSSSLIGLRDQDDDLITYPTVLSQLSLALGGHTLPSLTPRLFPFIRHTISSVRLSVVKTIHVFLKMPNLPVREWVDERLFRLTFQNLLVEERSDIRAVSHQVWIAATSGLLESTQSPDLLLNCIEPHLSGCYPRIHLRLSAHRA</sequence>
<feature type="compositionally biased region" description="Basic and acidic residues" evidence="1">
    <location>
        <begin position="319"/>
        <end position="337"/>
    </location>
</feature>
<gene>
    <name evidence="2" type="ORF">VP01_4402g1</name>
</gene>
<organism evidence="2 3">
    <name type="scientific">Puccinia sorghi</name>
    <dbReference type="NCBI Taxonomy" id="27349"/>
    <lineage>
        <taxon>Eukaryota</taxon>
        <taxon>Fungi</taxon>
        <taxon>Dikarya</taxon>
        <taxon>Basidiomycota</taxon>
        <taxon>Pucciniomycotina</taxon>
        <taxon>Pucciniomycetes</taxon>
        <taxon>Pucciniales</taxon>
        <taxon>Pucciniaceae</taxon>
        <taxon>Puccinia</taxon>
    </lineage>
</organism>
<dbReference type="InterPro" id="IPR044972">
    <property type="entry name" value="Mot1"/>
</dbReference>
<dbReference type="PANTHER" id="PTHR36498:SF1">
    <property type="entry name" value="TATA-BINDING PROTEIN-ASSOCIATED FACTOR 172"/>
    <property type="match status" value="1"/>
</dbReference>
<feature type="region of interest" description="Disordered" evidence="1">
    <location>
        <begin position="318"/>
        <end position="397"/>
    </location>
</feature>
<evidence type="ECO:0000313" key="3">
    <source>
        <dbReference type="Proteomes" id="UP000037035"/>
    </source>
</evidence>
<evidence type="ECO:0000256" key="1">
    <source>
        <dbReference type="SAM" id="MobiDB-lite"/>
    </source>
</evidence>
<dbReference type="SUPFAM" id="SSF48371">
    <property type="entry name" value="ARM repeat"/>
    <property type="match status" value="1"/>
</dbReference>
<dbReference type="AlphaFoldDB" id="A0A0L6UQH3"/>
<dbReference type="STRING" id="27349.A0A0L6UQH3"/>
<comment type="caution">
    <text evidence="2">The sequence shown here is derived from an EMBL/GenBank/DDBJ whole genome shotgun (WGS) entry which is preliminary data.</text>
</comment>
<feature type="compositionally biased region" description="Low complexity" evidence="1">
    <location>
        <begin position="30"/>
        <end position="45"/>
    </location>
</feature>
<feature type="region of interest" description="Disordered" evidence="1">
    <location>
        <begin position="85"/>
        <end position="150"/>
    </location>
</feature>
<accession>A0A0L6UQH3</accession>
<proteinExistence type="predicted"/>
<dbReference type="GO" id="GO:0017025">
    <property type="term" value="F:TBP-class protein binding"/>
    <property type="evidence" value="ECO:0007669"/>
    <property type="project" value="InterPro"/>
</dbReference>
<dbReference type="Proteomes" id="UP000037035">
    <property type="component" value="Unassembled WGS sequence"/>
</dbReference>
<dbReference type="EMBL" id="LAVV01009505">
    <property type="protein sequence ID" value="KNZ50477.1"/>
    <property type="molecule type" value="Genomic_DNA"/>
</dbReference>
<dbReference type="PANTHER" id="PTHR36498">
    <property type="entry name" value="TATA-BINDING PROTEIN-ASSOCIATED FACTOR 172"/>
    <property type="match status" value="1"/>
</dbReference>
<dbReference type="VEuPathDB" id="FungiDB:VP01_4402g1"/>
<protein>
    <recommendedName>
        <fullName evidence="4">Mot1 central domain-containing protein</fullName>
    </recommendedName>
</protein>
<feature type="region of interest" description="Disordered" evidence="1">
    <location>
        <begin position="1"/>
        <end position="58"/>
    </location>
</feature>
<dbReference type="GO" id="GO:0003677">
    <property type="term" value="F:DNA binding"/>
    <property type="evidence" value="ECO:0007669"/>
    <property type="project" value="InterPro"/>
</dbReference>
<feature type="compositionally biased region" description="Polar residues" evidence="1">
    <location>
        <begin position="46"/>
        <end position="58"/>
    </location>
</feature>
<feature type="compositionally biased region" description="Basic and acidic residues" evidence="1">
    <location>
        <begin position="345"/>
        <end position="354"/>
    </location>
</feature>
<reference evidence="2 3" key="1">
    <citation type="submission" date="2015-08" db="EMBL/GenBank/DDBJ databases">
        <title>Next Generation Sequencing and Analysis of the Genome of Puccinia sorghi L Schw, the Causal Agent of Maize Common Rust.</title>
        <authorList>
            <person name="Rochi L."/>
            <person name="Burguener G."/>
            <person name="Darino M."/>
            <person name="Turjanski A."/>
            <person name="Kreff E."/>
            <person name="Dieguez M.J."/>
            <person name="Sacco F."/>
        </authorList>
    </citation>
    <scope>NUCLEOTIDE SEQUENCE [LARGE SCALE GENOMIC DNA]</scope>
    <source>
        <strain evidence="2 3">RO10H11247</strain>
    </source>
</reference>
<dbReference type="InterPro" id="IPR011989">
    <property type="entry name" value="ARM-like"/>
</dbReference>
<name>A0A0L6UQH3_9BASI</name>